<dbReference type="SUPFAM" id="SSF46785">
    <property type="entry name" value="Winged helix' DNA-binding domain"/>
    <property type="match status" value="1"/>
</dbReference>
<reference evidence="6 7" key="1">
    <citation type="submission" date="2020-08" db="EMBL/GenBank/DDBJ databases">
        <title>Sequencing the genomes of 1000 actinobacteria strains.</title>
        <authorList>
            <person name="Klenk H.-P."/>
        </authorList>
    </citation>
    <scope>NUCLEOTIDE SEQUENCE [LARGE SCALE GENOMIC DNA]</scope>
    <source>
        <strain evidence="6 7">DSM 27099</strain>
    </source>
</reference>
<evidence type="ECO:0000256" key="2">
    <source>
        <dbReference type="ARBA" id="ARBA00023015"/>
    </source>
</evidence>
<evidence type="ECO:0000313" key="7">
    <source>
        <dbReference type="Proteomes" id="UP000529310"/>
    </source>
</evidence>
<evidence type="ECO:0000256" key="1">
    <source>
        <dbReference type="ARBA" id="ARBA00009437"/>
    </source>
</evidence>
<dbReference type="InterPro" id="IPR036388">
    <property type="entry name" value="WH-like_DNA-bd_sf"/>
</dbReference>
<dbReference type="Pfam" id="PF00126">
    <property type="entry name" value="HTH_1"/>
    <property type="match status" value="1"/>
</dbReference>
<dbReference type="PANTHER" id="PTHR30346">
    <property type="entry name" value="TRANSCRIPTIONAL DUAL REGULATOR HCAR-RELATED"/>
    <property type="match status" value="1"/>
</dbReference>
<dbReference type="InterPro" id="IPR000847">
    <property type="entry name" value="LysR_HTH_N"/>
</dbReference>
<dbReference type="GO" id="GO:0003700">
    <property type="term" value="F:DNA-binding transcription factor activity"/>
    <property type="evidence" value="ECO:0007669"/>
    <property type="project" value="InterPro"/>
</dbReference>
<keyword evidence="2" id="KW-0805">Transcription regulation</keyword>
<dbReference type="PRINTS" id="PR00039">
    <property type="entry name" value="HTHLYSR"/>
</dbReference>
<comment type="caution">
    <text evidence="6">The sequence shown here is derived from an EMBL/GenBank/DDBJ whole genome shotgun (WGS) entry which is preliminary data.</text>
</comment>
<evidence type="ECO:0000259" key="5">
    <source>
        <dbReference type="PROSITE" id="PS50931"/>
    </source>
</evidence>
<dbReference type="GO" id="GO:0003677">
    <property type="term" value="F:DNA binding"/>
    <property type="evidence" value="ECO:0007669"/>
    <property type="project" value="UniProtKB-KW"/>
</dbReference>
<evidence type="ECO:0000256" key="3">
    <source>
        <dbReference type="ARBA" id="ARBA00023125"/>
    </source>
</evidence>
<accession>A0A7W4V0Q1</accession>
<dbReference type="RefSeq" id="WP_241246213.1">
    <property type="nucleotide sequence ID" value="NZ_JACHWQ010000001.1"/>
</dbReference>
<dbReference type="PROSITE" id="PS50931">
    <property type="entry name" value="HTH_LYSR"/>
    <property type="match status" value="1"/>
</dbReference>
<organism evidence="6 7">
    <name type="scientific">Microbacterium endophyticum</name>
    <dbReference type="NCBI Taxonomy" id="1526412"/>
    <lineage>
        <taxon>Bacteria</taxon>
        <taxon>Bacillati</taxon>
        <taxon>Actinomycetota</taxon>
        <taxon>Actinomycetes</taxon>
        <taxon>Micrococcales</taxon>
        <taxon>Microbacteriaceae</taxon>
        <taxon>Microbacterium</taxon>
    </lineage>
</organism>
<comment type="similarity">
    <text evidence="1">Belongs to the LysR transcriptional regulatory family.</text>
</comment>
<feature type="domain" description="HTH lysR-type" evidence="5">
    <location>
        <begin position="16"/>
        <end position="68"/>
    </location>
</feature>
<name>A0A7W4V0Q1_9MICO</name>
<dbReference type="GO" id="GO:0032993">
    <property type="term" value="C:protein-DNA complex"/>
    <property type="evidence" value="ECO:0007669"/>
    <property type="project" value="TreeGrafter"/>
</dbReference>
<dbReference type="PANTHER" id="PTHR30346:SF28">
    <property type="entry name" value="HTH-TYPE TRANSCRIPTIONAL REGULATOR CYNR"/>
    <property type="match status" value="1"/>
</dbReference>
<dbReference type="Gene3D" id="1.10.10.10">
    <property type="entry name" value="Winged helix-like DNA-binding domain superfamily/Winged helix DNA-binding domain"/>
    <property type="match status" value="1"/>
</dbReference>
<dbReference type="Proteomes" id="UP000529310">
    <property type="component" value="Unassembled WGS sequence"/>
</dbReference>
<proteinExistence type="inferred from homology"/>
<keyword evidence="4" id="KW-0804">Transcription</keyword>
<gene>
    <name evidence="6" type="ORF">FHX49_000223</name>
</gene>
<dbReference type="AlphaFoldDB" id="A0A7W4V0Q1"/>
<protein>
    <submittedName>
        <fullName evidence="6">DNA-binding transcriptional LysR family regulator</fullName>
    </submittedName>
</protein>
<keyword evidence="7" id="KW-1185">Reference proteome</keyword>
<evidence type="ECO:0000313" key="6">
    <source>
        <dbReference type="EMBL" id="MBB2974682.1"/>
    </source>
</evidence>
<dbReference type="EMBL" id="JACHWQ010000001">
    <property type="protein sequence ID" value="MBB2974682.1"/>
    <property type="molecule type" value="Genomic_DNA"/>
</dbReference>
<sequence length="71" mass="7745">MAAQNASENDFDVYPLRVVKAISDEGSITRAAYSLGFSQPALSQHVRRLEQKLGIGIVERVGRTVRLTEAG</sequence>
<keyword evidence="3 6" id="KW-0238">DNA-binding</keyword>
<evidence type="ECO:0000256" key="4">
    <source>
        <dbReference type="ARBA" id="ARBA00023163"/>
    </source>
</evidence>
<dbReference type="InterPro" id="IPR036390">
    <property type="entry name" value="WH_DNA-bd_sf"/>
</dbReference>